<sequence length="60" mass="6854">MKIPFVILDTDEDEALAQIHDAVVSAKSRSIPHAIVIRKDTFGKYKLRQEALNDYPLSRE</sequence>
<protein>
    <submittedName>
        <fullName evidence="1">Phosphonopyruvate decarboxylase</fullName>
    </submittedName>
</protein>
<reference evidence="1" key="1">
    <citation type="submission" date="2022-12" db="EMBL/GenBank/DDBJ databases">
        <title>Development of a Multilocus Sequence Typing Scheme for Bacteroides fragilis Based on Whole Genome Sequencing Data and Clinical Application.</title>
        <authorList>
            <person name="Nielsen F.D."/>
            <person name="Justesen U.S."/>
        </authorList>
    </citation>
    <scope>NUCLEOTIDE SEQUENCE</scope>
    <source>
        <strain evidence="1">BF_AM_ODE_DK_2015_4</strain>
    </source>
</reference>
<accession>A0A9Q4JHS7</accession>
<evidence type="ECO:0000313" key="1">
    <source>
        <dbReference type="EMBL" id="MCZ2690193.1"/>
    </source>
</evidence>
<name>A0A9Q4JHS7_BACFG</name>
<evidence type="ECO:0000313" key="2">
    <source>
        <dbReference type="Proteomes" id="UP001079672"/>
    </source>
</evidence>
<proteinExistence type="predicted"/>
<dbReference type="AlphaFoldDB" id="A0A9Q4JHS7"/>
<comment type="caution">
    <text evidence="1">The sequence shown here is derived from an EMBL/GenBank/DDBJ whole genome shotgun (WGS) entry which is preliminary data.</text>
</comment>
<dbReference type="EMBL" id="JAPTZU010000061">
    <property type="protein sequence ID" value="MCZ2690193.1"/>
    <property type="molecule type" value="Genomic_DNA"/>
</dbReference>
<feature type="non-terminal residue" evidence="1">
    <location>
        <position position="60"/>
    </location>
</feature>
<dbReference type="Proteomes" id="UP001079672">
    <property type="component" value="Unassembled WGS sequence"/>
</dbReference>
<gene>
    <name evidence="1" type="ORF">O1433_22150</name>
</gene>
<organism evidence="1 2">
    <name type="scientific">Bacteroides fragilis</name>
    <dbReference type="NCBI Taxonomy" id="817"/>
    <lineage>
        <taxon>Bacteria</taxon>
        <taxon>Pseudomonadati</taxon>
        <taxon>Bacteroidota</taxon>
        <taxon>Bacteroidia</taxon>
        <taxon>Bacteroidales</taxon>
        <taxon>Bacteroidaceae</taxon>
        <taxon>Bacteroides</taxon>
    </lineage>
</organism>